<protein>
    <recommendedName>
        <fullName evidence="3">DUF2180 family protein</fullName>
    </recommendedName>
</protein>
<evidence type="ECO:0008006" key="3">
    <source>
        <dbReference type="Google" id="ProtNLM"/>
    </source>
</evidence>
<sequence>MNCLDCATRCQQARPAVAVCQGCGAAICLEHTWVNHRACHPPGMAGPARAASRVLRCEFCGTRTNNQTAAAAAVGSRVAPGADLGCLRGTGSSPDPS</sequence>
<comment type="caution">
    <text evidence="1">The sequence shown here is derived from an EMBL/GenBank/DDBJ whole genome shotgun (WGS) entry which is preliminary data.</text>
</comment>
<evidence type="ECO:0000313" key="2">
    <source>
        <dbReference type="Proteomes" id="UP000194360"/>
    </source>
</evidence>
<dbReference type="AlphaFoldDB" id="A0A1Y2MJV3"/>
<dbReference type="Proteomes" id="UP000194360">
    <property type="component" value="Unassembled WGS sequence"/>
</dbReference>
<gene>
    <name evidence="1" type="ORF">BG845_06561</name>
</gene>
<proteinExistence type="predicted"/>
<evidence type="ECO:0000313" key="1">
    <source>
        <dbReference type="EMBL" id="OSY34728.1"/>
    </source>
</evidence>
<dbReference type="EMBL" id="MIGB01000068">
    <property type="protein sequence ID" value="OSY34728.1"/>
    <property type="molecule type" value="Genomic_DNA"/>
</dbReference>
<reference evidence="1 2" key="1">
    <citation type="submission" date="2016-09" db="EMBL/GenBank/DDBJ databases">
        <title>Pseudonocardia autotrophica DSM535, a candidate organism with high potential of specific P450 cytochromes.</title>
        <authorList>
            <person name="Grumaz C."/>
            <person name="Vainshtein Y."/>
            <person name="Kirstahler P."/>
            <person name="Sohn K."/>
        </authorList>
    </citation>
    <scope>NUCLEOTIDE SEQUENCE [LARGE SCALE GENOMIC DNA]</scope>
    <source>
        <strain evidence="1 2">DSM 535</strain>
    </source>
</reference>
<organism evidence="1 2">
    <name type="scientific">Pseudonocardia autotrophica</name>
    <name type="common">Amycolata autotrophica</name>
    <name type="synonym">Nocardia autotrophica</name>
    <dbReference type="NCBI Taxonomy" id="2074"/>
    <lineage>
        <taxon>Bacteria</taxon>
        <taxon>Bacillati</taxon>
        <taxon>Actinomycetota</taxon>
        <taxon>Actinomycetes</taxon>
        <taxon>Pseudonocardiales</taxon>
        <taxon>Pseudonocardiaceae</taxon>
        <taxon>Pseudonocardia</taxon>
    </lineage>
</organism>
<dbReference type="STRING" id="2074.BG845_06561"/>
<accession>A0A1Y2MJV3</accession>
<name>A0A1Y2MJV3_PSEAH</name>
<keyword evidence="2" id="KW-1185">Reference proteome</keyword>